<proteinExistence type="predicted"/>
<sequence length="203" mass="23127">MALDMIFAALSLLCLVAVSHSAPLTCEELVRPLDRLNLHHLKGKWALVAGSLSHLPFLERFKQRDSASVNFYSNTSETHISYTRSISLHNECQYNTYNITLNGSSYTFDGTENDNFSANFAHTSCHDCMLMHMRMESGERQHFYLFSRRRQLEQKEMEEFRAQVECLNMPAPAVMDPTKALCPEETASDPAAQPEEKTEGQKE</sequence>
<dbReference type="InterPro" id="IPR022734">
    <property type="entry name" value="ApoM"/>
</dbReference>
<dbReference type="Ensembl" id="ENSOABT00000036391.2">
    <property type="protein sequence ID" value="ENSOABP00000035416.2"/>
    <property type="gene ID" value="ENSOABG00000016284.2"/>
</dbReference>
<feature type="chain" id="PRO_5044292662" description="Apolipoprotein M" evidence="6">
    <location>
        <begin position="22"/>
        <end position="203"/>
    </location>
</feature>
<reference evidence="7" key="2">
    <citation type="submission" date="2025-09" db="UniProtKB">
        <authorList>
            <consortium name="Ensembl"/>
        </authorList>
    </citation>
    <scope>IDENTIFICATION</scope>
</reference>
<dbReference type="GO" id="GO:0005576">
    <property type="term" value="C:extracellular region"/>
    <property type="evidence" value="ECO:0007669"/>
    <property type="project" value="UniProtKB-SubCell"/>
</dbReference>
<organism evidence="7 8">
    <name type="scientific">Oreochromis aureus</name>
    <name type="common">Israeli tilapia</name>
    <name type="synonym">Chromis aureus</name>
    <dbReference type="NCBI Taxonomy" id="47969"/>
    <lineage>
        <taxon>Eukaryota</taxon>
        <taxon>Metazoa</taxon>
        <taxon>Chordata</taxon>
        <taxon>Craniata</taxon>
        <taxon>Vertebrata</taxon>
        <taxon>Euteleostomi</taxon>
        <taxon>Actinopterygii</taxon>
        <taxon>Neopterygii</taxon>
        <taxon>Teleostei</taxon>
        <taxon>Neoteleostei</taxon>
        <taxon>Acanthomorphata</taxon>
        <taxon>Ovalentaria</taxon>
        <taxon>Cichlomorphae</taxon>
        <taxon>Cichliformes</taxon>
        <taxon>Cichlidae</taxon>
        <taxon>African cichlids</taxon>
        <taxon>Pseudocrenilabrinae</taxon>
        <taxon>Oreochromini</taxon>
        <taxon>Oreochromis</taxon>
    </lineage>
</organism>
<dbReference type="Gene3D" id="2.40.128.20">
    <property type="match status" value="1"/>
</dbReference>
<dbReference type="SUPFAM" id="SSF50814">
    <property type="entry name" value="Lipocalins"/>
    <property type="match status" value="1"/>
</dbReference>
<evidence type="ECO:0000256" key="2">
    <source>
        <dbReference type="ARBA" id="ARBA00022525"/>
    </source>
</evidence>
<reference evidence="7" key="1">
    <citation type="submission" date="2025-08" db="UniProtKB">
        <authorList>
            <consortium name="Ensembl"/>
        </authorList>
    </citation>
    <scope>IDENTIFICATION</scope>
</reference>
<dbReference type="Proteomes" id="UP000472276">
    <property type="component" value="Unassembled WGS sequence"/>
</dbReference>
<evidence type="ECO:0000256" key="4">
    <source>
        <dbReference type="ARBA" id="ARBA00023180"/>
    </source>
</evidence>
<feature type="signal peptide" evidence="6">
    <location>
        <begin position="1"/>
        <end position="21"/>
    </location>
</feature>
<evidence type="ECO:0000313" key="7">
    <source>
        <dbReference type="Ensembl" id="ENSOABP00000035416.2"/>
    </source>
</evidence>
<keyword evidence="4" id="KW-0325">Glycoprotein</keyword>
<dbReference type="InterPro" id="IPR012674">
    <property type="entry name" value="Calycin"/>
</dbReference>
<dbReference type="OMA" id="NFAHTSC"/>
<dbReference type="PANTHER" id="PTHR11967">
    <property type="entry name" value="ALPHA-1-ACID GLYCOPROTEIN"/>
    <property type="match status" value="1"/>
</dbReference>
<dbReference type="PANTHER" id="PTHR11967:SF2">
    <property type="entry name" value="ALPHA-1-ACID GLYCOPROTEIN 1"/>
    <property type="match status" value="1"/>
</dbReference>
<accession>A0A668UAR7</accession>
<keyword evidence="2" id="KW-0964">Secreted</keyword>
<feature type="region of interest" description="Disordered" evidence="5">
    <location>
        <begin position="177"/>
        <end position="203"/>
    </location>
</feature>
<feature type="compositionally biased region" description="Basic and acidic residues" evidence="5">
    <location>
        <begin position="194"/>
        <end position="203"/>
    </location>
</feature>
<evidence type="ECO:0000256" key="1">
    <source>
        <dbReference type="ARBA" id="ARBA00004613"/>
    </source>
</evidence>
<name>A0A668UAR7_OREAU</name>
<dbReference type="Pfam" id="PF11032">
    <property type="entry name" value="ApoM"/>
    <property type="match status" value="1"/>
</dbReference>
<protein>
    <recommendedName>
        <fullName evidence="9">Apolipoprotein M</fullName>
    </recommendedName>
</protein>
<evidence type="ECO:0000256" key="3">
    <source>
        <dbReference type="ARBA" id="ARBA00022729"/>
    </source>
</evidence>
<evidence type="ECO:0000256" key="5">
    <source>
        <dbReference type="SAM" id="MobiDB-lite"/>
    </source>
</evidence>
<evidence type="ECO:0000313" key="8">
    <source>
        <dbReference type="Proteomes" id="UP000472276"/>
    </source>
</evidence>
<evidence type="ECO:0008006" key="9">
    <source>
        <dbReference type="Google" id="ProtNLM"/>
    </source>
</evidence>
<evidence type="ECO:0000256" key="6">
    <source>
        <dbReference type="SAM" id="SignalP"/>
    </source>
</evidence>
<keyword evidence="3 6" id="KW-0732">Signal</keyword>
<gene>
    <name evidence="7" type="primary">ORM1</name>
</gene>
<comment type="subcellular location">
    <subcellularLocation>
        <location evidence="1">Secreted</location>
    </subcellularLocation>
</comment>
<keyword evidence="8" id="KW-1185">Reference proteome</keyword>
<dbReference type="AlphaFoldDB" id="A0A668UAR7"/>